<comment type="caution">
    <text evidence="3">The sequence shown here is derived from an EMBL/GenBank/DDBJ whole genome shotgun (WGS) entry which is preliminary data.</text>
</comment>
<protein>
    <submittedName>
        <fullName evidence="3">Aspartate racemase</fullName>
    </submittedName>
</protein>
<dbReference type="InterPro" id="IPR015942">
    <property type="entry name" value="Asp/Glu/hydantoin_racemase"/>
</dbReference>
<name>A0A059NX57_9BACI</name>
<accession>A0A059NX57</accession>
<evidence type="ECO:0000313" key="4">
    <source>
        <dbReference type="Proteomes" id="UP000028868"/>
    </source>
</evidence>
<dbReference type="GO" id="GO:0047661">
    <property type="term" value="F:amino-acid racemase activity"/>
    <property type="evidence" value="ECO:0007669"/>
    <property type="project" value="InterPro"/>
</dbReference>
<comment type="similarity">
    <text evidence="1">Belongs to the aspartate/glutamate racemases family.</text>
</comment>
<proteinExistence type="inferred from homology"/>
<reference evidence="4" key="1">
    <citation type="submission" date="2014-03" db="EMBL/GenBank/DDBJ databases">
        <authorList>
            <person name="Urmite Genomes U."/>
        </authorList>
    </citation>
    <scope>NUCLEOTIDE SEQUENCE [LARGE SCALE GENOMIC DNA]</scope>
    <source>
        <strain evidence="4">HD-03</strain>
    </source>
</reference>
<evidence type="ECO:0000256" key="1">
    <source>
        <dbReference type="ARBA" id="ARBA00007847"/>
    </source>
</evidence>
<dbReference type="PANTHER" id="PTHR21198">
    <property type="entry name" value="GLUTAMATE RACEMASE"/>
    <property type="match status" value="1"/>
</dbReference>
<dbReference type="Pfam" id="PF01177">
    <property type="entry name" value="Asp_Glu_race"/>
    <property type="match status" value="1"/>
</dbReference>
<dbReference type="AlphaFoldDB" id="A0A059NX57"/>
<dbReference type="InterPro" id="IPR004380">
    <property type="entry name" value="Asp_race"/>
</dbReference>
<dbReference type="Gene3D" id="3.40.50.1860">
    <property type="match status" value="2"/>
</dbReference>
<dbReference type="SUPFAM" id="SSF53681">
    <property type="entry name" value="Aspartate/glutamate racemase"/>
    <property type="match status" value="2"/>
</dbReference>
<dbReference type="OrthoDB" id="9803739at2"/>
<dbReference type="EMBL" id="CCDI010000001">
    <property type="protein sequence ID" value="CDQ23340.1"/>
    <property type="molecule type" value="Genomic_DNA"/>
</dbReference>
<dbReference type="PANTHER" id="PTHR21198:SF7">
    <property type="entry name" value="ASPARTATE-GLUTAMATE RACEMASE FAMILY"/>
    <property type="match status" value="1"/>
</dbReference>
<organism evidence="3 4">
    <name type="scientific">Halobacillus karajensis</name>
    <dbReference type="NCBI Taxonomy" id="195088"/>
    <lineage>
        <taxon>Bacteria</taxon>
        <taxon>Bacillati</taxon>
        <taxon>Bacillota</taxon>
        <taxon>Bacilli</taxon>
        <taxon>Bacillales</taxon>
        <taxon>Bacillaceae</taxon>
        <taxon>Halobacillus</taxon>
    </lineage>
</organism>
<sequence length="236" mass="26191">MNDKIIGILGGMGPEATAECYLKIIRATNAGKDQEHYRVIIDSNAKIPDRTEAISGRGENPVPEMIHTAKNLEKLQVDVACIPCMTAHYFIEEVQKSVSFPLLNAFLELKKFIQDYYPNVKRIGVLATTGTLETGLFQKYFDHLEVINPTPYTQNEKVMRAIYGENGIKSGNTDGEPLQLLKDASQELLDNGAELIISGCTEIGLVLKPYHLPVPLIDPMEVIANVVVKETVYQKS</sequence>
<keyword evidence="4" id="KW-1185">Reference proteome</keyword>
<evidence type="ECO:0000313" key="3">
    <source>
        <dbReference type="EMBL" id="CDQ23340.1"/>
    </source>
</evidence>
<gene>
    <name evidence="3" type="ORF">BN983_01566</name>
</gene>
<keyword evidence="2" id="KW-0413">Isomerase</keyword>
<dbReference type="Proteomes" id="UP000028868">
    <property type="component" value="Unassembled WGS sequence"/>
</dbReference>
<reference evidence="3 4" key="2">
    <citation type="submission" date="2014-05" db="EMBL/GenBank/DDBJ databases">
        <title>Draft genome sequence of Halobacillus karajensis HK-03.</title>
        <authorList>
            <person name="Khelaifia S."/>
            <person name="Croce O."/>
            <person name="Lagier J.C."/>
            <person name="Raoult D."/>
        </authorList>
    </citation>
    <scope>NUCLEOTIDE SEQUENCE [LARGE SCALE GENOMIC DNA]</scope>
    <source>
        <strain evidence="3 4">HD-03</strain>
    </source>
</reference>
<dbReference type="InterPro" id="IPR001920">
    <property type="entry name" value="Asp/Glu_race"/>
</dbReference>
<dbReference type="RefSeq" id="WP_035507061.1">
    <property type="nucleotide sequence ID" value="NZ_CCDH010000001.1"/>
</dbReference>
<evidence type="ECO:0000256" key="2">
    <source>
        <dbReference type="ARBA" id="ARBA00023235"/>
    </source>
</evidence>
<dbReference type="NCBIfam" id="TIGR00035">
    <property type="entry name" value="asp_race"/>
    <property type="match status" value="1"/>
</dbReference>